<dbReference type="AlphaFoldDB" id="A0A5B9WCA1"/>
<dbReference type="InterPro" id="IPR008930">
    <property type="entry name" value="Terpenoid_cyclase/PrenylTrfase"/>
</dbReference>
<feature type="region of interest" description="Disordered" evidence="1">
    <location>
        <begin position="1"/>
        <end position="33"/>
    </location>
</feature>
<dbReference type="EMBL" id="CP042997">
    <property type="protein sequence ID" value="QEH37571.1"/>
    <property type="molecule type" value="Genomic_DNA"/>
</dbReference>
<organism evidence="2 3">
    <name type="scientific">Aquisphaera giovannonii</name>
    <dbReference type="NCBI Taxonomy" id="406548"/>
    <lineage>
        <taxon>Bacteria</taxon>
        <taxon>Pseudomonadati</taxon>
        <taxon>Planctomycetota</taxon>
        <taxon>Planctomycetia</taxon>
        <taxon>Isosphaerales</taxon>
        <taxon>Isosphaeraceae</taxon>
        <taxon>Aquisphaera</taxon>
    </lineage>
</organism>
<protein>
    <recommendedName>
        <fullName evidence="4">Squalene cyclase C-terminal domain-containing protein</fullName>
    </recommendedName>
</protein>
<dbReference type="RefSeq" id="WP_148597109.1">
    <property type="nucleotide sequence ID" value="NZ_CP042997.1"/>
</dbReference>
<proteinExistence type="predicted"/>
<dbReference type="Proteomes" id="UP000324233">
    <property type="component" value="Chromosome"/>
</dbReference>
<dbReference type="Gene3D" id="1.50.10.20">
    <property type="match status" value="1"/>
</dbReference>
<evidence type="ECO:0008006" key="4">
    <source>
        <dbReference type="Google" id="ProtNLM"/>
    </source>
</evidence>
<evidence type="ECO:0000256" key="1">
    <source>
        <dbReference type="SAM" id="MobiDB-lite"/>
    </source>
</evidence>
<sequence length="417" mass="44356">MVRPDKVLDSLAGDDPLRAGHSPHGRAGGKAASVIRPTPRAWARTGLLVMMLGAGPRVARGEEPRPSWDPGAAVRYLDARASWWMGWPAAGRGRGTACVSCHTTLSYAIARPALNRLRTRAEEPEASWRLLAGVRSRVENWAEVASPGSEGDDPFVPFYGGSRREPALDTEAVLNALVLVVNDPRAGGKLAETTARALDLMWERQGSSGGWRWLEFGLRPWEKDGEYFGATLAAIAAGTAGDAHGGSREPSIVAKASALRNFLRTRLAADPSLHHRALALWAGSRLEGAFTDAEKARMVDELLGYQRPDGGWSSRDLGKVAGKPQSAGWVIRGAHPDGSVSDAYGTGLVALALRRSGVAAAGHGVKEGLKWLSSSQAPDGTWPAVYLNHPQDPRSEVGKFVRDAGAALAILALTDPD</sequence>
<evidence type="ECO:0000313" key="3">
    <source>
        <dbReference type="Proteomes" id="UP000324233"/>
    </source>
</evidence>
<name>A0A5B9WCA1_9BACT</name>
<evidence type="ECO:0000313" key="2">
    <source>
        <dbReference type="EMBL" id="QEH37571.1"/>
    </source>
</evidence>
<keyword evidence="3" id="KW-1185">Reference proteome</keyword>
<dbReference type="OrthoDB" id="246249at2"/>
<dbReference type="SUPFAM" id="SSF48239">
    <property type="entry name" value="Terpenoid cyclases/Protein prenyltransferases"/>
    <property type="match status" value="1"/>
</dbReference>
<reference evidence="2 3" key="1">
    <citation type="submission" date="2019-08" db="EMBL/GenBank/DDBJ databases">
        <title>Deep-cultivation of Planctomycetes and their phenomic and genomic characterization uncovers novel biology.</title>
        <authorList>
            <person name="Wiegand S."/>
            <person name="Jogler M."/>
            <person name="Boedeker C."/>
            <person name="Pinto D."/>
            <person name="Vollmers J."/>
            <person name="Rivas-Marin E."/>
            <person name="Kohn T."/>
            <person name="Peeters S.H."/>
            <person name="Heuer A."/>
            <person name="Rast P."/>
            <person name="Oberbeckmann S."/>
            <person name="Bunk B."/>
            <person name="Jeske O."/>
            <person name="Meyerdierks A."/>
            <person name="Storesund J.E."/>
            <person name="Kallscheuer N."/>
            <person name="Luecker S."/>
            <person name="Lage O.M."/>
            <person name="Pohl T."/>
            <person name="Merkel B.J."/>
            <person name="Hornburger P."/>
            <person name="Mueller R.-W."/>
            <person name="Bruemmer F."/>
            <person name="Labrenz M."/>
            <person name="Spormann A.M."/>
            <person name="Op den Camp H."/>
            <person name="Overmann J."/>
            <person name="Amann R."/>
            <person name="Jetten M.S.M."/>
            <person name="Mascher T."/>
            <person name="Medema M.H."/>
            <person name="Devos D.P."/>
            <person name="Kaster A.-K."/>
            <person name="Ovreas L."/>
            <person name="Rohde M."/>
            <person name="Galperin M.Y."/>
            <person name="Jogler C."/>
        </authorList>
    </citation>
    <scope>NUCLEOTIDE SEQUENCE [LARGE SCALE GENOMIC DNA]</scope>
    <source>
        <strain evidence="2 3">OJF2</strain>
    </source>
</reference>
<gene>
    <name evidence="2" type="ORF">OJF2_61620</name>
</gene>
<accession>A0A5B9WCA1</accession>
<dbReference type="KEGG" id="agv:OJF2_61620"/>